<evidence type="ECO:0000256" key="4">
    <source>
        <dbReference type="ARBA" id="ARBA00022475"/>
    </source>
</evidence>
<keyword evidence="9" id="KW-0067">ATP-binding</keyword>
<evidence type="ECO:0000256" key="12">
    <source>
        <dbReference type="SAM" id="SignalP"/>
    </source>
</evidence>
<dbReference type="PANTHER" id="PTHR45621">
    <property type="entry name" value="OS01G0588500 PROTEIN-RELATED"/>
    <property type="match status" value="1"/>
</dbReference>
<dbReference type="InterPro" id="IPR011009">
    <property type="entry name" value="Kinase-like_dom_sf"/>
</dbReference>
<comment type="subcellular location">
    <subcellularLocation>
        <location evidence="1">Cell membrane</location>
    </subcellularLocation>
</comment>
<dbReference type="Gene3D" id="1.10.510.10">
    <property type="entry name" value="Transferase(Phosphotransferase) domain 1"/>
    <property type="match status" value="1"/>
</dbReference>
<organism evidence="14 15">
    <name type="scientific">Zostera marina</name>
    <name type="common">Eelgrass</name>
    <dbReference type="NCBI Taxonomy" id="29655"/>
    <lineage>
        <taxon>Eukaryota</taxon>
        <taxon>Viridiplantae</taxon>
        <taxon>Streptophyta</taxon>
        <taxon>Embryophyta</taxon>
        <taxon>Tracheophyta</taxon>
        <taxon>Spermatophyta</taxon>
        <taxon>Magnoliopsida</taxon>
        <taxon>Liliopsida</taxon>
        <taxon>Zosteraceae</taxon>
        <taxon>Zostera</taxon>
    </lineage>
</organism>
<evidence type="ECO:0000256" key="9">
    <source>
        <dbReference type="ARBA" id="ARBA00022840"/>
    </source>
</evidence>
<evidence type="ECO:0000256" key="3">
    <source>
        <dbReference type="ARBA" id="ARBA00012513"/>
    </source>
</evidence>
<dbReference type="GO" id="GO:0005524">
    <property type="term" value="F:ATP binding"/>
    <property type="evidence" value="ECO:0007669"/>
    <property type="project" value="UniProtKB-KW"/>
</dbReference>
<dbReference type="Gene3D" id="3.30.200.20">
    <property type="entry name" value="Phosphorylase Kinase, domain 1"/>
    <property type="match status" value="1"/>
</dbReference>
<keyword evidence="15" id="KW-1185">Reference proteome</keyword>
<comment type="similarity">
    <text evidence="2">Belongs to the protein kinase superfamily. Ser/Thr protein kinase family.</text>
</comment>
<evidence type="ECO:0000256" key="2">
    <source>
        <dbReference type="ARBA" id="ARBA00008684"/>
    </source>
</evidence>
<dbReference type="EMBL" id="LFYR01002015">
    <property type="protein sequence ID" value="KMZ57888.1"/>
    <property type="molecule type" value="Genomic_DNA"/>
</dbReference>
<dbReference type="OrthoDB" id="4062651at2759"/>
<evidence type="ECO:0000256" key="6">
    <source>
        <dbReference type="ARBA" id="ARBA00022679"/>
    </source>
</evidence>
<dbReference type="OMA" id="CHHHENH"/>
<keyword evidence="4" id="KW-1003">Cell membrane</keyword>
<dbReference type="FunFam" id="3.30.200.20:FF:000228">
    <property type="entry name" value="Serine/threonine-protein kinase BIK1"/>
    <property type="match status" value="1"/>
</dbReference>
<dbReference type="InterPro" id="IPR050823">
    <property type="entry name" value="Plant_Ser_Thr_Prot_Kinase"/>
</dbReference>
<evidence type="ECO:0000256" key="8">
    <source>
        <dbReference type="ARBA" id="ARBA00022777"/>
    </source>
</evidence>
<evidence type="ECO:0000256" key="7">
    <source>
        <dbReference type="ARBA" id="ARBA00022741"/>
    </source>
</evidence>
<dbReference type="FunFam" id="1.10.510.10:FF:000032">
    <property type="entry name" value="Serine/threonine-protein kinase PBS1"/>
    <property type="match status" value="1"/>
</dbReference>
<comment type="caution">
    <text evidence="14">The sequence shown here is derived from an EMBL/GenBank/DDBJ whole genome shotgun (WGS) entry which is preliminary data.</text>
</comment>
<keyword evidence="12" id="KW-0732">Signal</keyword>
<accession>A0A0K9NMQ2</accession>
<dbReference type="CDD" id="cd14066">
    <property type="entry name" value="STKc_IRAK"/>
    <property type="match status" value="1"/>
</dbReference>
<dbReference type="STRING" id="29655.A0A0K9NMQ2"/>
<dbReference type="InterPro" id="IPR008271">
    <property type="entry name" value="Ser/Thr_kinase_AS"/>
</dbReference>
<keyword evidence="6" id="KW-0808">Transferase</keyword>
<feature type="chain" id="PRO_5005526920" description="non-specific serine/threonine protein kinase" evidence="12">
    <location>
        <begin position="26"/>
        <end position="441"/>
    </location>
</feature>
<reference evidence="15" key="1">
    <citation type="journal article" date="2016" name="Nature">
        <title>The genome of the seagrass Zostera marina reveals angiosperm adaptation to the sea.</title>
        <authorList>
            <person name="Olsen J.L."/>
            <person name="Rouze P."/>
            <person name="Verhelst B."/>
            <person name="Lin Y.-C."/>
            <person name="Bayer T."/>
            <person name="Collen J."/>
            <person name="Dattolo E."/>
            <person name="De Paoli E."/>
            <person name="Dittami S."/>
            <person name="Maumus F."/>
            <person name="Michel G."/>
            <person name="Kersting A."/>
            <person name="Lauritano C."/>
            <person name="Lohaus R."/>
            <person name="Toepel M."/>
            <person name="Tonon T."/>
            <person name="Vanneste K."/>
            <person name="Amirebrahimi M."/>
            <person name="Brakel J."/>
            <person name="Bostroem C."/>
            <person name="Chovatia M."/>
            <person name="Grimwood J."/>
            <person name="Jenkins J.W."/>
            <person name="Jueterbock A."/>
            <person name="Mraz A."/>
            <person name="Stam W.T."/>
            <person name="Tice H."/>
            <person name="Bornberg-Bauer E."/>
            <person name="Green P.J."/>
            <person name="Pearson G.A."/>
            <person name="Procaccini G."/>
            <person name="Duarte C.M."/>
            <person name="Schmutz J."/>
            <person name="Reusch T.B.H."/>
            <person name="Van de Peer Y."/>
        </authorList>
    </citation>
    <scope>NUCLEOTIDE SEQUENCE [LARGE SCALE GENOMIC DNA]</scope>
    <source>
        <strain evidence="15">cv. Finnish</strain>
    </source>
</reference>
<dbReference type="GO" id="GO:0005886">
    <property type="term" value="C:plasma membrane"/>
    <property type="evidence" value="ECO:0007669"/>
    <property type="project" value="UniProtKB-SubCell"/>
</dbReference>
<dbReference type="InterPro" id="IPR001245">
    <property type="entry name" value="Ser-Thr/Tyr_kinase_cat_dom"/>
</dbReference>
<evidence type="ECO:0000259" key="13">
    <source>
        <dbReference type="PROSITE" id="PS50011"/>
    </source>
</evidence>
<dbReference type="EC" id="2.7.11.1" evidence="3"/>
<dbReference type="AlphaFoldDB" id="A0A0K9NMQ2"/>
<gene>
    <name evidence="14" type="ORF">ZOSMA_81G01070</name>
</gene>
<protein>
    <recommendedName>
        <fullName evidence="3">non-specific serine/threonine protein kinase</fullName>
        <ecNumber evidence="3">2.7.11.1</ecNumber>
    </recommendedName>
</protein>
<keyword evidence="8 14" id="KW-0418">Kinase</keyword>
<evidence type="ECO:0000313" key="15">
    <source>
        <dbReference type="Proteomes" id="UP000036987"/>
    </source>
</evidence>
<keyword evidence="10" id="KW-0472">Membrane</keyword>
<evidence type="ECO:0000256" key="10">
    <source>
        <dbReference type="ARBA" id="ARBA00023136"/>
    </source>
</evidence>
<evidence type="ECO:0000256" key="11">
    <source>
        <dbReference type="ARBA" id="ARBA00054261"/>
    </source>
</evidence>
<dbReference type="Proteomes" id="UP000036987">
    <property type="component" value="Unassembled WGS sequence"/>
</dbReference>
<dbReference type="SUPFAM" id="SSF56112">
    <property type="entry name" value="Protein kinase-like (PK-like)"/>
    <property type="match status" value="1"/>
</dbReference>
<evidence type="ECO:0000313" key="14">
    <source>
        <dbReference type="EMBL" id="KMZ57888.1"/>
    </source>
</evidence>
<dbReference type="PROSITE" id="PS50011">
    <property type="entry name" value="PROTEIN_KINASE_DOM"/>
    <property type="match status" value="1"/>
</dbReference>
<dbReference type="InterPro" id="IPR000719">
    <property type="entry name" value="Prot_kinase_dom"/>
</dbReference>
<keyword evidence="5" id="KW-0723">Serine/threonine-protein kinase</keyword>
<evidence type="ECO:0000256" key="1">
    <source>
        <dbReference type="ARBA" id="ARBA00004236"/>
    </source>
</evidence>
<dbReference type="Pfam" id="PF07714">
    <property type="entry name" value="PK_Tyr_Ser-Thr"/>
    <property type="match status" value="1"/>
</dbReference>
<feature type="signal peptide" evidence="12">
    <location>
        <begin position="1"/>
        <end position="25"/>
    </location>
</feature>
<proteinExistence type="inferred from homology"/>
<dbReference type="PROSITE" id="PS00108">
    <property type="entry name" value="PROTEIN_KINASE_ST"/>
    <property type="match status" value="1"/>
</dbReference>
<evidence type="ECO:0000256" key="5">
    <source>
        <dbReference type="ARBA" id="ARBA00022527"/>
    </source>
</evidence>
<comment type="function">
    <text evidence="11">May be involved in plant defense signaling.</text>
</comment>
<sequence length="441" mass="49996">MQQQKTRVSWLASLFFLCGVHPSSEKKMNMKKSRVSEKQLSITRLSFSDFGKSASPKDLSSSLVGSNLHIFTLAELKLVTRNFSNTNLLGEGGFGPVYKGQVDEKLRPGLKRQTVAVKLLDLEGMQGHKEWLAEVIFLGQLRHTNLVKLIGYCYEDEHRLLVYEFMERGSLENHLFQKFVPPLPWKARMRIAVGAAKGLAFLHEAEQPVIYRDFKASNILLDSDYEAKLSDFGLAKDGPLGDETHVSTRVMGTQGYAAPEYIMTGHLSARSDVFSFGVVLLELLTGRRSVDKNRCRREESLVEWAKPHLRDHRRIYRIIDPCLLDGNYSTKAAQIAASLAYQCLSHRPKSRPHISTVVSTLQSIQDLDVDIKEPVIVYVATEDGNMLLKEETKNKDVVEPPAINTNRHCHKRRGARYLKSFSYSDTALYRNCPTRRRNGRA</sequence>
<keyword evidence="7" id="KW-0547">Nucleotide-binding</keyword>
<name>A0A0K9NMQ2_ZOSMR</name>
<dbReference type="GO" id="GO:0004674">
    <property type="term" value="F:protein serine/threonine kinase activity"/>
    <property type="evidence" value="ECO:0007669"/>
    <property type="project" value="UniProtKB-KW"/>
</dbReference>
<feature type="domain" description="Protein kinase" evidence="13">
    <location>
        <begin position="83"/>
        <end position="376"/>
    </location>
</feature>